<dbReference type="GO" id="GO:0046872">
    <property type="term" value="F:metal ion binding"/>
    <property type="evidence" value="ECO:0007669"/>
    <property type="project" value="UniProtKB-KW"/>
</dbReference>
<dbReference type="OrthoDB" id="5212574at2759"/>
<comment type="caution">
    <text evidence="23">The sequence shown here is derived from an EMBL/GenBank/DDBJ whole genome shotgun (WGS) entry which is preliminary data.</text>
</comment>
<feature type="binding site" evidence="21">
    <location>
        <position position="288"/>
    </location>
    <ligand>
        <name>ATP</name>
        <dbReference type="ChEBI" id="CHEBI:30616"/>
    </ligand>
</feature>
<evidence type="ECO:0000256" key="1">
    <source>
        <dbReference type="ARBA" id="ARBA00001944"/>
    </source>
</evidence>
<dbReference type="AlphaFoldDB" id="A0A9W9G1M2"/>
<feature type="binding site" evidence="22">
    <location>
        <position position="58"/>
    </location>
    <ligand>
        <name>Mg(2+)</name>
        <dbReference type="ChEBI" id="CHEBI:18420"/>
        <label>1</label>
    </ligand>
</feature>
<dbReference type="InterPro" id="IPR036615">
    <property type="entry name" value="Mur_ligase_C_dom_sf"/>
</dbReference>
<keyword evidence="13" id="KW-0999">Mitochondrion inner membrane</keyword>
<evidence type="ECO:0000256" key="4">
    <source>
        <dbReference type="ARBA" id="ARBA00004496"/>
    </source>
</evidence>
<dbReference type="Proteomes" id="UP001149074">
    <property type="component" value="Unassembled WGS sequence"/>
</dbReference>
<dbReference type="InterPro" id="IPR001645">
    <property type="entry name" value="Folylpolyglutamate_synth"/>
</dbReference>
<dbReference type="RefSeq" id="XP_056478066.1">
    <property type="nucleotide sequence ID" value="XM_056615094.1"/>
</dbReference>
<keyword evidence="12 21" id="KW-0547">Nucleotide-binding</keyword>
<evidence type="ECO:0000256" key="17">
    <source>
        <dbReference type="ARBA" id="ARBA00023136"/>
    </source>
</evidence>
<keyword evidence="17" id="KW-0472">Membrane</keyword>
<organism evidence="23 24">
    <name type="scientific">Penicillium argentinense</name>
    <dbReference type="NCBI Taxonomy" id="1131581"/>
    <lineage>
        <taxon>Eukaryota</taxon>
        <taxon>Fungi</taxon>
        <taxon>Dikarya</taxon>
        <taxon>Ascomycota</taxon>
        <taxon>Pezizomycotina</taxon>
        <taxon>Eurotiomycetes</taxon>
        <taxon>Eurotiomycetidae</taxon>
        <taxon>Eurotiales</taxon>
        <taxon>Aspergillaceae</taxon>
        <taxon>Penicillium</taxon>
    </lineage>
</organism>
<feature type="binding site" evidence="22">
    <location>
        <position position="131"/>
    </location>
    <ligand>
        <name>Mg(2+)</name>
        <dbReference type="ChEBI" id="CHEBI:18420"/>
        <label>1</label>
    </ligand>
</feature>
<evidence type="ECO:0000256" key="5">
    <source>
        <dbReference type="ARBA" id="ARBA00005150"/>
    </source>
</evidence>
<keyword evidence="9" id="KW-0554">One-carbon metabolism</keyword>
<name>A0A9W9G1M2_9EURO</name>
<dbReference type="SUPFAM" id="SSF53244">
    <property type="entry name" value="MurD-like peptide ligases, peptide-binding domain"/>
    <property type="match status" value="1"/>
</dbReference>
<evidence type="ECO:0000256" key="21">
    <source>
        <dbReference type="PIRSR" id="PIRSR038895-1"/>
    </source>
</evidence>
<comment type="subcellular location">
    <subcellularLocation>
        <location evidence="4">Cytoplasm</location>
    </subcellularLocation>
    <subcellularLocation>
        <location evidence="2">Mitochondrion inner membrane</location>
    </subcellularLocation>
    <subcellularLocation>
        <location evidence="3">Mitochondrion matrix</location>
    </subcellularLocation>
</comment>
<dbReference type="PROSITE" id="PS01011">
    <property type="entry name" value="FOLYLPOLYGLU_SYNT_1"/>
    <property type="match status" value="1"/>
</dbReference>
<comment type="similarity">
    <text evidence="6">Belongs to the folylpolyglutamate synthase family.</text>
</comment>
<dbReference type="InterPro" id="IPR023600">
    <property type="entry name" value="Folylpolyglutamate_synth_euk"/>
</dbReference>
<dbReference type="PANTHER" id="PTHR11136:SF5">
    <property type="entry name" value="FOLYLPOLYGLUTAMATE SYNTHASE, MITOCHONDRIAL"/>
    <property type="match status" value="1"/>
</dbReference>
<keyword evidence="8" id="KW-0963">Cytoplasm</keyword>
<keyword evidence="14 21" id="KW-0067">ATP-binding</keyword>
<evidence type="ECO:0000256" key="19">
    <source>
        <dbReference type="ARBA" id="ARBA00030876"/>
    </source>
</evidence>
<sequence>MRQWVCRIGYNVNDLNRLNVVHVAGTKGKGTTCAFVNSILQNYQQSVGVPRKIGLYTSPHLVMVRERIRINSFPISEEQFTKYFFEVWDALESSAVREGIDPAHKPAYFRFLTLMAFHVFMREGVDAAVFEVGVGGEVDSTNVIPQPSVTGITTLGIDHMAALGDTIDKIAWHKAGIFKTGSPAFTVPQVPDAMEVLHQRAKEKGINLVTIAVHPAVFDIGLKPAEDFQRTNASLAIRLSLSLLNKLGVQVDLGLETLPKQFTQGLENIVWRGRCEALTTEKQIWHLDGAHTEESLKLAASWFGRVSKSQSNRSRDTPRVLIFNQQSTRDAEALLRTVHSEIYNNCNLNFQYALFCTNVTYKGNAYKVDFVNRNVDPKELESLSLQRRMAELWHQFDPRTETKELVSIEEAIEYANDIVCEVDKTMILVTGSFHLVGGALSVLEGESFALQKATAQ</sequence>
<reference evidence="23" key="1">
    <citation type="submission" date="2022-11" db="EMBL/GenBank/DDBJ databases">
        <authorList>
            <person name="Petersen C."/>
        </authorList>
    </citation>
    <scope>NUCLEOTIDE SEQUENCE</scope>
    <source>
        <strain evidence="23">IBT 30761</strain>
    </source>
</reference>
<evidence type="ECO:0000256" key="11">
    <source>
        <dbReference type="ARBA" id="ARBA00022723"/>
    </source>
</evidence>
<comment type="cofactor">
    <cofactor evidence="1">
        <name>a monovalent cation</name>
        <dbReference type="ChEBI" id="CHEBI:60242"/>
    </cofactor>
</comment>
<keyword evidence="10" id="KW-0436">Ligase</keyword>
<dbReference type="NCBIfam" id="TIGR01499">
    <property type="entry name" value="folC"/>
    <property type="match status" value="1"/>
</dbReference>
<evidence type="ECO:0000256" key="15">
    <source>
        <dbReference type="ARBA" id="ARBA00022842"/>
    </source>
</evidence>
<accession>A0A9W9G1M2</accession>
<evidence type="ECO:0000256" key="6">
    <source>
        <dbReference type="ARBA" id="ARBA00008276"/>
    </source>
</evidence>
<dbReference type="InterPro" id="IPR018109">
    <property type="entry name" value="Folylpolyglutamate_synth_CS"/>
</dbReference>
<evidence type="ECO:0000256" key="18">
    <source>
        <dbReference type="ARBA" id="ARBA00030592"/>
    </source>
</evidence>
<evidence type="ECO:0000256" key="20">
    <source>
        <dbReference type="ARBA" id="ARBA00047493"/>
    </source>
</evidence>
<evidence type="ECO:0000256" key="9">
    <source>
        <dbReference type="ARBA" id="ARBA00022563"/>
    </source>
</evidence>
<dbReference type="PANTHER" id="PTHR11136">
    <property type="entry name" value="FOLYLPOLYGLUTAMATE SYNTHASE-RELATED"/>
    <property type="match status" value="1"/>
</dbReference>
<dbReference type="GO" id="GO:0005743">
    <property type="term" value="C:mitochondrial inner membrane"/>
    <property type="evidence" value="ECO:0007669"/>
    <property type="project" value="UniProtKB-SubCell"/>
</dbReference>
<dbReference type="GO" id="GO:0005829">
    <property type="term" value="C:cytosol"/>
    <property type="evidence" value="ECO:0007669"/>
    <property type="project" value="TreeGrafter"/>
</dbReference>
<evidence type="ECO:0000256" key="8">
    <source>
        <dbReference type="ARBA" id="ARBA00022490"/>
    </source>
</evidence>
<keyword evidence="16" id="KW-0496">Mitochondrion</keyword>
<evidence type="ECO:0000256" key="12">
    <source>
        <dbReference type="ARBA" id="ARBA00022741"/>
    </source>
</evidence>
<evidence type="ECO:0000256" key="14">
    <source>
        <dbReference type="ARBA" id="ARBA00022840"/>
    </source>
</evidence>
<evidence type="ECO:0000313" key="23">
    <source>
        <dbReference type="EMBL" id="KAJ5109955.1"/>
    </source>
</evidence>
<feature type="binding site" evidence="22">
    <location>
        <position position="159"/>
    </location>
    <ligand>
        <name>Mg(2+)</name>
        <dbReference type="ChEBI" id="CHEBI:18420"/>
        <label>1</label>
    </ligand>
</feature>
<feature type="binding site" evidence="21">
    <location>
        <position position="274"/>
    </location>
    <ligand>
        <name>ATP</name>
        <dbReference type="ChEBI" id="CHEBI:30616"/>
    </ligand>
</feature>
<dbReference type="GeneID" id="81354073"/>
<dbReference type="EMBL" id="JAPQKI010000003">
    <property type="protein sequence ID" value="KAJ5109955.1"/>
    <property type="molecule type" value="Genomic_DNA"/>
</dbReference>
<keyword evidence="24" id="KW-1185">Reference proteome</keyword>
<evidence type="ECO:0000256" key="2">
    <source>
        <dbReference type="ARBA" id="ARBA00004273"/>
    </source>
</evidence>
<evidence type="ECO:0000313" key="24">
    <source>
        <dbReference type="Proteomes" id="UP001149074"/>
    </source>
</evidence>
<keyword evidence="15 22" id="KW-0460">Magnesium</keyword>
<dbReference type="Gene3D" id="3.90.190.20">
    <property type="entry name" value="Mur ligase, C-terminal domain"/>
    <property type="match status" value="1"/>
</dbReference>
<keyword evidence="11 22" id="KW-0479">Metal-binding</keyword>
<dbReference type="GO" id="GO:0005524">
    <property type="term" value="F:ATP binding"/>
    <property type="evidence" value="ECO:0007669"/>
    <property type="project" value="UniProtKB-KW"/>
</dbReference>
<proteinExistence type="inferred from homology"/>
<comment type="pathway">
    <text evidence="5">Cofactor biosynthesis; tetrahydrofolylpolyglutamate biosynthesis.</text>
</comment>
<evidence type="ECO:0000256" key="3">
    <source>
        <dbReference type="ARBA" id="ARBA00004305"/>
    </source>
</evidence>
<dbReference type="GO" id="GO:0004326">
    <property type="term" value="F:tetrahydrofolylpolyglutamate synthase activity"/>
    <property type="evidence" value="ECO:0007669"/>
    <property type="project" value="UniProtKB-EC"/>
</dbReference>
<dbReference type="Gene3D" id="3.40.1190.10">
    <property type="entry name" value="Mur-like, catalytic domain"/>
    <property type="match status" value="1"/>
</dbReference>
<evidence type="ECO:0000256" key="22">
    <source>
        <dbReference type="PIRSR" id="PIRSR038895-2"/>
    </source>
</evidence>
<evidence type="ECO:0000256" key="10">
    <source>
        <dbReference type="ARBA" id="ARBA00022598"/>
    </source>
</evidence>
<dbReference type="GO" id="GO:0005759">
    <property type="term" value="C:mitochondrial matrix"/>
    <property type="evidence" value="ECO:0007669"/>
    <property type="project" value="UniProtKB-SubCell"/>
</dbReference>
<comment type="catalytic activity">
    <reaction evidence="20">
        <text>(6S)-5,6,7,8-tetrahydrofolyl-(gamma-L-Glu)(n) + L-glutamate + ATP = (6S)-5,6,7,8-tetrahydrofolyl-(gamma-L-Glu)(n+1) + ADP + phosphate + H(+)</text>
        <dbReference type="Rhea" id="RHEA:10580"/>
        <dbReference type="Rhea" id="RHEA-COMP:14738"/>
        <dbReference type="Rhea" id="RHEA-COMP:14740"/>
        <dbReference type="ChEBI" id="CHEBI:15378"/>
        <dbReference type="ChEBI" id="CHEBI:29985"/>
        <dbReference type="ChEBI" id="CHEBI:30616"/>
        <dbReference type="ChEBI" id="CHEBI:43474"/>
        <dbReference type="ChEBI" id="CHEBI:141005"/>
        <dbReference type="ChEBI" id="CHEBI:456216"/>
        <dbReference type="EC" id="6.3.2.17"/>
    </reaction>
</comment>
<dbReference type="PIRSF" id="PIRSF038895">
    <property type="entry name" value="FPGS"/>
    <property type="match status" value="1"/>
</dbReference>
<dbReference type="InterPro" id="IPR036565">
    <property type="entry name" value="Mur-like_cat_sf"/>
</dbReference>
<dbReference type="SUPFAM" id="SSF53623">
    <property type="entry name" value="MurD-like peptide ligases, catalytic domain"/>
    <property type="match status" value="1"/>
</dbReference>
<evidence type="ECO:0000256" key="16">
    <source>
        <dbReference type="ARBA" id="ARBA00023128"/>
    </source>
</evidence>
<dbReference type="EC" id="6.3.2.17" evidence="7"/>
<evidence type="ECO:0000256" key="13">
    <source>
        <dbReference type="ARBA" id="ARBA00022792"/>
    </source>
</evidence>
<dbReference type="GO" id="GO:0006730">
    <property type="term" value="P:one-carbon metabolic process"/>
    <property type="evidence" value="ECO:0007669"/>
    <property type="project" value="UniProtKB-KW"/>
</dbReference>
<gene>
    <name evidence="23" type="ORF">N7532_002600</name>
</gene>
<reference evidence="23" key="2">
    <citation type="journal article" date="2023" name="IMA Fungus">
        <title>Comparative genomic study of the Penicillium genus elucidates a diverse pangenome and 15 lateral gene transfer events.</title>
        <authorList>
            <person name="Petersen C."/>
            <person name="Sorensen T."/>
            <person name="Nielsen M.R."/>
            <person name="Sondergaard T.E."/>
            <person name="Sorensen J.L."/>
            <person name="Fitzpatrick D.A."/>
            <person name="Frisvad J.C."/>
            <person name="Nielsen K.L."/>
        </authorList>
    </citation>
    <scope>NUCLEOTIDE SEQUENCE</scope>
    <source>
        <strain evidence="23">IBT 30761</strain>
    </source>
</reference>
<protein>
    <recommendedName>
        <fullName evidence="7">tetrahydrofolate synthase</fullName>
        <ecNumber evidence="7">6.3.2.17</ecNumber>
    </recommendedName>
    <alternativeName>
        <fullName evidence="19">Folylpoly-gamma-glutamate synthetase</fullName>
    </alternativeName>
    <alternativeName>
        <fullName evidence="18">Tetrahydrofolylpolyglutamate synthase</fullName>
    </alternativeName>
</protein>
<evidence type="ECO:0000256" key="7">
    <source>
        <dbReference type="ARBA" id="ARBA00013025"/>
    </source>
</evidence>
<dbReference type="PROSITE" id="PS01012">
    <property type="entry name" value="FOLYLPOLYGLU_SYNT_2"/>
    <property type="match status" value="1"/>
</dbReference>